<feature type="compositionally biased region" description="Basic and acidic residues" evidence="12">
    <location>
        <begin position="268"/>
        <end position="290"/>
    </location>
</feature>
<protein>
    <recommendedName>
        <fullName evidence="4">Dynein regulatory complex protein 10</fullName>
    </recommendedName>
    <alternativeName>
        <fullName evidence="10">IQ domain-containing protein D</fullName>
    </alternativeName>
</protein>
<organism evidence="13 14">
    <name type="scientific">Coregonus suidteri</name>
    <dbReference type="NCBI Taxonomy" id="861788"/>
    <lineage>
        <taxon>Eukaryota</taxon>
        <taxon>Metazoa</taxon>
        <taxon>Chordata</taxon>
        <taxon>Craniata</taxon>
        <taxon>Vertebrata</taxon>
        <taxon>Euteleostomi</taxon>
        <taxon>Actinopterygii</taxon>
        <taxon>Neopterygii</taxon>
        <taxon>Teleostei</taxon>
        <taxon>Protacanthopterygii</taxon>
        <taxon>Salmoniformes</taxon>
        <taxon>Salmonidae</taxon>
        <taxon>Coregoninae</taxon>
        <taxon>Coregonus</taxon>
    </lineage>
</organism>
<evidence type="ECO:0000313" key="13">
    <source>
        <dbReference type="EMBL" id="KAK6306298.1"/>
    </source>
</evidence>
<dbReference type="PROSITE" id="PS50096">
    <property type="entry name" value="IQ"/>
    <property type="match status" value="1"/>
</dbReference>
<evidence type="ECO:0000256" key="6">
    <source>
        <dbReference type="ARBA" id="ARBA00022846"/>
    </source>
</evidence>
<keyword evidence="8" id="KW-0206">Cytoskeleton</keyword>
<evidence type="ECO:0000256" key="7">
    <source>
        <dbReference type="ARBA" id="ARBA00023069"/>
    </source>
</evidence>
<dbReference type="EMBL" id="JAGTTL010000021">
    <property type="protein sequence ID" value="KAK6306298.1"/>
    <property type="molecule type" value="Genomic_DNA"/>
</dbReference>
<keyword evidence="5" id="KW-0963">Cytoplasm</keyword>
<gene>
    <name evidence="13" type="ORF">J4Q44_G00232230</name>
</gene>
<feature type="region of interest" description="Disordered" evidence="12">
    <location>
        <begin position="268"/>
        <end position="294"/>
    </location>
</feature>
<dbReference type="InterPro" id="IPR042815">
    <property type="entry name" value="DRC10"/>
</dbReference>
<comment type="similarity">
    <text evidence="3">Belongs to the DRC10 family.</text>
</comment>
<dbReference type="Pfam" id="PF00612">
    <property type="entry name" value="IQ"/>
    <property type="match status" value="1"/>
</dbReference>
<evidence type="ECO:0000256" key="4">
    <source>
        <dbReference type="ARBA" id="ARBA00021752"/>
    </source>
</evidence>
<comment type="subunit">
    <text evidence="11">Component of the nexin-dynein regulatory complex (N-DRC). Interacts with CFAP52.</text>
</comment>
<evidence type="ECO:0000313" key="14">
    <source>
        <dbReference type="Proteomes" id="UP001356427"/>
    </source>
</evidence>
<dbReference type="PANTHER" id="PTHR31598">
    <property type="entry name" value="IQ DOMAIN-CONTAINING PROTEIN D"/>
    <property type="match status" value="1"/>
</dbReference>
<evidence type="ECO:0000256" key="1">
    <source>
        <dbReference type="ARBA" id="ARBA00003029"/>
    </source>
</evidence>
<evidence type="ECO:0000256" key="2">
    <source>
        <dbReference type="ARBA" id="ARBA00004611"/>
    </source>
</evidence>
<name>A0AAN8L7B0_9TELE</name>
<comment type="function">
    <text evidence="1">Component of the nexin-dynein regulatory complex (N-DRC), a key regulator of ciliary/flagellar motility which maintains the alignment and integrity of the distal axoneme and regulates microtubule sliding in motile axonemes.</text>
</comment>
<keyword evidence="9" id="KW-0966">Cell projection</keyword>
<dbReference type="PANTHER" id="PTHR31598:SF1">
    <property type="entry name" value="DYNEIN REGULATORY COMPLEX PROTEIN 10"/>
    <property type="match status" value="1"/>
</dbReference>
<evidence type="ECO:0000256" key="9">
    <source>
        <dbReference type="ARBA" id="ARBA00023273"/>
    </source>
</evidence>
<keyword evidence="6" id="KW-0282">Flagellum</keyword>
<comment type="subcellular location">
    <subcellularLocation>
        <location evidence="2">Cytoplasm</location>
        <location evidence="2">Cytoskeleton</location>
        <location evidence="2">Flagellum axoneme</location>
    </subcellularLocation>
</comment>
<dbReference type="Proteomes" id="UP001356427">
    <property type="component" value="Unassembled WGS sequence"/>
</dbReference>
<dbReference type="Gene3D" id="1.20.5.190">
    <property type="match status" value="1"/>
</dbReference>
<evidence type="ECO:0000256" key="3">
    <source>
        <dbReference type="ARBA" id="ARBA00009071"/>
    </source>
</evidence>
<proteinExistence type="inferred from homology"/>
<comment type="caution">
    <text evidence="13">The sequence shown here is derived from an EMBL/GenBank/DDBJ whole genome shotgun (WGS) entry which is preliminary data.</text>
</comment>
<feature type="region of interest" description="Disordered" evidence="12">
    <location>
        <begin position="416"/>
        <end position="438"/>
    </location>
</feature>
<dbReference type="CDD" id="cd23767">
    <property type="entry name" value="IQCD"/>
    <property type="match status" value="1"/>
</dbReference>
<dbReference type="AlphaFoldDB" id="A0AAN8L7B0"/>
<keyword evidence="7" id="KW-0969">Cilium</keyword>
<evidence type="ECO:0000256" key="11">
    <source>
        <dbReference type="ARBA" id="ARBA00046836"/>
    </source>
</evidence>
<accession>A0AAN8L7B0</accession>
<evidence type="ECO:0000256" key="5">
    <source>
        <dbReference type="ARBA" id="ARBA00022490"/>
    </source>
</evidence>
<evidence type="ECO:0000256" key="10">
    <source>
        <dbReference type="ARBA" id="ARBA00032180"/>
    </source>
</evidence>
<evidence type="ECO:0000256" key="12">
    <source>
        <dbReference type="SAM" id="MobiDB-lite"/>
    </source>
</evidence>
<sequence>MLIHNTGPLRVQRSMSAEVAIQPLEDVSPQIMCSSPQPSPQPRAKVLREDLIKILDPSRKKLSSLETQRIAGVLDDCIARVETVALLPAVLTRLGGLSVGLGLELEGALREHQRIGERLGGLGQKLVAGEAGERARAELERALPSSLRNVLRLLRAHPAATRALRSEAEVGGQGVCEGVRGLAGELQELRGVLLEKLLTSPAEERERTRYMQEVSLRHGNNMELVATLEMEVAAAIKDRDAETSKKNEVIRKLKSSLHQMEKISEDFVLRTQQDADKQNQSDAKTSEGRRARMQQEANQLRVQLNNLISENREVETALRKKKYKVETEIENWIQKYDADMGEKQWELEDMTRVYEEEKEELRELEEAYAVLEQEFSQIQEERRLAEERREEEQKELEKKSRAATIIQAYWRGHRVRKAMRGKGKKGSKGKKGKGKKGK</sequence>
<dbReference type="SMART" id="SM00015">
    <property type="entry name" value="IQ"/>
    <property type="match status" value="1"/>
</dbReference>
<keyword evidence="14" id="KW-1185">Reference proteome</keyword>
<evidence type="ECO:0000256" key="8">
    <source>
        <dbReference type="ARBA" id="ARBA00023212"/>
    </source>
</evidence>
<reference evidence="13 14" key="1">
    <citation type="submission" date="2021-04" db="EMBL/GenBank/DDBJ databases">
        <authorList>
            <person name="De Guttry C."/>
            <person name="Zahm M."/>
            <person name="Klopp C."/>
            <person name="Cabau C."/>
            <person name="Louis A."/>
            <person name="Berthelot C."/>
            <person name="Parey E."/>
            <person name="Roest Crollius H."/>
            <person name="Montfort J."/>
            <person name="Robinson-Rechavi M."/>
            <person name="Bucao C."/>
            <person name="Bouchez O."/>
            <person name="Gislard M."/>
            <person name="Lluch J."/>
            <person name="Milhes M."/>
            <person name="Lampietro C."/>
            <person name="Lopez Roques C."/>
            <person name="Donnadieu C."/>
            <person name="Braasch I."/>
            <person name="Desvignes T."/>
            <person name="Postlethwait J."/>
            <person name="Bobe J."/>
            <person name="Wedekind C."/>
            <person name="Guiguen Y."/>
        </authorList>
    </citation>
    <scope>NUCLEOTIDE SEQUENCE [LARGE SCALE GENOMIC DNA]</scope>
    <source>
        <strain evidence="13">Cs_M1</strain>
        <tissue evidence="13">Blood</tissue>
    </source>
</reference>
<dbReference type="InterPro" id="IPR000048">
    <property type="entry name" value="IQ_motif_EF-hand-BS"/>
</dbReference>